<evidence type="ECO:0000256" key="1">
    <source>
        <dbReference type="SAM" id="MobiDB-lite"/>
    </source>
</evidence>
<dbReference type="AlphaFoldDB" id="A0A6C0HND0"/>
<organism evidence="2">
    <name type="scientific">viral metagenome</name>
    <dbReference type="NCBI Taxonomy" id="1070528"/>
    <lineage>
        <taxon>unclassified sequences</taxon>
        <taxon>metagenomes</taxon>
        <taxon>organismal metagenomes</taxon>
    </lineage>
</organism>
<reference evidence="2" key="1">
    <citation type="journal article" date="2020" name="Nature">
        <title>Giant virus diversity and host interactions through global metagenomics.</title>
        <authorList>
            <person name="Schulz F."/>
            <person name="Roux S."/>
            <person name="Paez-Espino D."/>
            <person name="Jungbluth S."/>
            <person name="Walsh D.A."/>
            <person name="Denef V.J."/>
            <person name="McMahon K.D."/>
            <person name="Konstantinidis K.T."/>
            <person name="Eloe-Fadrosh E.A."/>
            <person name="Kyrpides N.C."/>
            <person name="Woyke T."/>
        </authorList>
    </citation>
    <scope>NUCLEOTIDE SEQUENCE</scope>
    <source>
        <strain evidence="2">GVMAG-M-3300023184-161</strain>
    </source>
</reference>
<feature type="compositionally biased region" description="Basic residues" evidence="1">
    <location>
        <begin position="54"/>
        <end position="64"/>
    </location>
</feature>
<feature type="region of interest" description="Disordered" evidence="1">
    <location>
        <begin position="1"/>
        <end position="68"/>
    </location>
</feature>
<name>A0A6C0HND0_9ZZZZ</name>
<evidence type="ECO:0000313" key="2">
    <source>
        <dbReference type="EMBL" id="QHT82198.1"/>
    </source>
</evidence>
<accession>A0A6C0HND0</accession>
<dbReference type="EMBL" id="MN739997">
    <property type="protein sequence ID" value="QHT82198.1"/>
    <property type="molecule type" value="Genomic_DNA"/>
</dbReference>
<proteinExistence type="predicted"/>
<feature type="compositionally biased region" description="Basic and acidic residues" evidence="1">
    <location>
        <begin position="18"/>
        <end position="31"/>
    </location>
</feature>
<protein>
    <submittedName>
        <fullName evidence="2">Uncharacterized protein</fullName>
    </submittedName>
</protein>
<sequence length="98" mass="10809">MYMGNTTAKSRGDVAGGDEIKNTRKYREGGRQSKSNGKIKGNHSGGGYLVNNSKPHKPSSVKNKRNVESSLRVSVLINESHKNCPKGPPRRKFKEDIL</sequence>
<feature type="region of interest" description="Disordered" evidence="1">
    <location>
        <begin position="79"/>
        <end position="98"/>
    </location>
</feature>